<evidence type="ECO:0000259" key="7">
    <source>
        <dbReference type="Pfam" id="PF00728"/>
    </source>
</evidence>
<feature type="chain" id="PRO_5047136214" description="beta-N-acetylhexosaminidase" evidence="6">
    <location>
        <begin position="23"/>
        <end position="623"/>
    </location>
</feature>
<comment type="caution">
    <text evidence="10">The sequence shown here is derived from an EMBL/GenBank/DDBJ whole genome shotgun (WGS) entry which is preliminary data.</text>
</comment>
<evidence type="ECO:0000259" key="8">
    <source>
        <dbReference type="Pfam" id="PF02838"/>
    </source>
</evidence>
<dbReference type="Pfam" id="PF00728">
    <property type="entry name" value="Glyco_hydro_20"/>
    <property type="match status" value="1"/>
</dbReference>
<feature type="signal peptide" evidence="6">
    <location>
        <begin position="1"/>
        <end position="22"/>
    </location>
</feature>
<dbReference type="PRINTS" id="PR00738">
    <property type="entry name" value="GLHYDRLASE20"/>
</dbReference>
<dbReference type="PANTHER" id="PTHR22600">
    <property type="entry name" value="BETA-HEXOSAMINIDASE"/>
    <property type="match status" value="1"/>
</dbReference>
<sequence>MKSVVRIVCLMLFVAAGQFVQAQPSLLPKPEKIVMGSSGDPFLISPQTAVVVADKSLQSSADFLNSYLLDRYGLKQAKIKKGKQLNSIQLRLGNTGSTVSGAYQLEVSGKSITITGTDAPGVFYGIQTLIQLLPTDTAALLTIAPIQVQDAPRFQYRGMMLDVSRHFFPADFIKKYIDLLALHKMNRLHWHLTDDHGWRIEIKKYPQLTAVGAWRNGTVIGNYPGQGNTNQRYGGFYTQAEVKDIIQYAAKRHITIVPEIEMPGHASAAIAAFPFLSCFPDQPTFINKFPSELSKQKGGKQVQETWGVHTDVYCAGNDTVFSMMQDILTEVINLFPSEYIHIGADECPKDNWKKCPRCQQRIKDLKLKDEHELQSYFVQRIEKFINSKGRVLIGWDEILEGGLAPNAVVMSWRGEAGGIEAAKQRHDVIMTPNSYVYFDYFQGKPALEPMAIGGYLTLQRVYSYEPIPASLTAEEAKHIKGVQANVWTEYISSADKVEYMTLPRMAAIADIAWTSHPKDWNDFTQRLEVQYDRYRFWNYNAAQSAYNVKQSVVIDSDQSKATISFSTDNYQPEIYFTLDGSEPTTKSTLYKKPFDVRRSVTVKAASFKNGKQVGKTTIQQIVL</sequence>
<keyword evidence="6" id="KW-0732">Signal</keyword>
<dbReference type="Pfam" id="PF13290">
    <property type="entry name" value="CHB_HEX_C_1"/>
    <property type="match status" value="1"/>
</dbReference>
<dbReference type="Gene3D" id="3.30.379.10">
    <property type="entry name" value="Chitobiase/beta-hexosaminidase domain 2-like"/>
    <property type="match status" value="1"/>
</dbReference>
<dbReference type="InterPro" id="IPR025705">
    <property type="entry name" value="Beta_hexosaminidase_sua/sub"/>
</dbReference>
<evidence type="ECO:0000256" key="5">
    <source>
        <dbReference type="ARBA" id="ARBA00023295"/>
    </source>
</evidence>
<comment type="catalytic activity">
    <reaction evidence="1">
        <text>Hydrolysis of terminal non-reducing N-acetyl-D-hexosamine residues in N-acetyl-beta-D-hexosaminides.</text>
        <dbReference type="EC" id="3.2.1.52"/>
    </reaction>
</comment>
<name>A0ABS9BIV9_9BACT</name>
<dbReference type="EMBL" id="JAKEVY010000003">
    <property type="protein sequence ID" value="MCF1715662.1"/>
    <property type="molecule type" value="Genomic_DNA"/>
</dbReference>
<dbReference type="Pfam" id="PF02838">
    <property type="entry name" value="Glyco_hydro_20b"/>
    <property type="match status" value="1"/>
</dbReference>
<dbReference type="SUPFAM" id="SSF51445">
    <property type="entry name" value="(Trans)glycosidases"/>
    <property type="match status" value="1"/>
</dbReference>
<feature type="domain" description="Beta-hexosaminidase bacterial type N-terminal" evidence="8">
    <location>
        <begin position="23"/>
        <end position="151"/>
    </location>
</feature>
<comment type="similarity">
    <text evidence="2">Belongs to the glycosyl hydrolase 20 family.</text>
</comment>
<protein>
    <recommendedName>
        <fullName evidence="3">beta-N-acetylhexosaminidase</fullName>
        <ecNumber evidence="3">3.2.1.52</ecNumber>
    </recommendedName>
</protein>
<evidence type="ECO:0000256" key="4">
    <source>
        <dbReference type="ARBA" id="ARBA00022801"/>
    </source>
</evidence>
<evidence type="ECO:0000256" key="2">
    <source>
        <dbReference type="ARBA" id="ARBA00006285"/>
    </source>
</evidence>
<keyword evidence="4" id="KW-0378">Hydrolase</keyword>
<dbReference type="SUPFAM" id="SSF55545">
    <property type="entry name" value="beta-N-acetylhexosaminidase-like domain"/>
    <property type="match status" value="1"/>
</dbReference>
<organism evidence="10 11">
    <name type="scientific">Flavihumibacter fluminis</name>
    <dbReference type="NCBI Taxonomy" id="2909236"/>
    <lineage>
        <taxon>Bacteria</taxon>
        <taxon>Pseudomonadati</taxon>
        <taxon>Bacteroidota</taxon>
        <taxon>Chitinophagia</taxon>
        <taxon>Chitinophagales</taxon>
        <taxon>Chitinophagaceae</taxon>
        <taxon>Flavihumibacter</taxon>
    </lineage>
</organism>
<accession>A0ABS9BIV9</accession>
<dbReference type="InterPro" id="IPR059177">
    <property type="entry name" value="GH29D-like_dom"/>
</dbReference>
<dbReference type="InterPro" id="IPR029018">
    <property type="entry name" value="Hex-like_dom2"/>
</dbReference>
<dbReference type="Gene3D" id="3.20.20.80">
    <property type="entry name" value="Glycosidases"/>
    <property type="match status" value="1"/>
</dbReference>
<proteinExistence type="inferred from homology"/>
<dbReference type="Proteomes" id="UP001200145">
    <property type="component" value="Unassembled WGS sequence"/>
</dbReference>
<keyword evidence="11" id="KW-1185">Reference proteome</keyword>
<dbReference type="InterPro" id="IPR015883">
    <property type="entry name" value="Glyco_hydro_20_cat"/>
</dbReference>
<evidence type="ECO:0000256" key="6">
    <source>
        <dbReference type="SAM" id="SignalP"/>
    </source>
</evidence>
<feature type="domain" description="Glycoside hydrolase family 20 catalytic" evidence="7">
    <location>
        <begin position="154"/>
        <end position="515"/>
    </location>
</feature>
<dbReference type="PANTHER" id="PTHR22600:SF57">
    <property type="entry name" value="BETA-N-ACETYLHEXOSAMINIDASE"/>
    <property type="match status" value="1"/>
</dbReference>
<dbReference type="RefSeq" id="WP_234866611.1">
    <property type="nucleotide sequence ID" value="NZ_JAKEVY010000003.1"/>
</dbReference>
<evidence type="ECO:0000256" key="1">
    <source>
        <dbReference type="ARBA" id="ARBA00001231"/>
    </source>
</evidence>
<dbReference type="EC" id="3.2.1.52" evidence="3"/>
<dbReference type="InterPro" id="IPR017853">
    <property type="entry name" value="GH"/>
</dbReference>
<dbReference type="InterPro" id="IPR015882">
    <property type="entry name" value="HEX_bac_N"/>
</dbReference>
<evidence type="ECO:0000256" key="3">
    <source>
        <dbReference type="ARBA" id="ARBA00012663"/>
    </source>
</evidence>
<dbReference type="CDD" id="cd06563">
    <property type="entry name" value="GH20_chitobiase-like"/>
    <property type="match status" value="1"/>
</dbReference>
<gene>
    <name evidence="10" type="ORF">L0U88_13575</name>
</gene>
<feature type="domain" description="GH29D-like beta-sandwich" evidence="9">
    <location>
        <begin position="559"/>
        <end position="614"/>
    </location>
</feature>
<reference evidence="10 11" key="1">
    <citation type="submission" date="2022-01" db="EMBL/GenBank/DDBJ databases">
        <title>Flavihumibacter sp. nov., isolated from sediment of a river.</title>
        <authorList>
            <person name="Liu H."/>
        </authorList>
    </citation>
    <scope>NUCLEOTIDE SEQUENCE [LARGE SCALE GENOMIC DNA]</scope>
    <source>
        <strain evidence="10 11">RY-1</strain>
    </source>
</reference>
<evidence type="ECO:0000313" key="10">
    <source>
        <dbReference type="EMBL" id="MCF1715662.1"/>
    </source>
</evidence>
<evidence type="ECO:0000313" key="11">
    <source>
        <dbReference type="Proteomes" id="UP001200145"/>
    </source>
</evidence>
<evidence type="ECO:0000259" key="9">
    <source>
        <dbReference type="Pfam" id="PF13290"/>
    </source>
</evidence>
<keyword evidence="5" id="KW-0326">Glycosidase</keyword>